<comment type="caution">
    <text evidence="3">The sequence shown here is derived from an EMBL/GenBank/DDBJ whole genome shotgun (WGS) entry which is preliminary data.</text>
</comment>
<dbReference type="InterPro" id="IPR041457">
    <property type="entry name" value="CxC2_KDZ-assoc"/>
</dbReference>
<proteinExistence type="predicted"/>
<name>A0ABR3FIS4_9AGAR</name>
<feature type="transmembrane region" description="Helical" evidence="1">
    <location>
        <begin position="379"/>
        <end position="397"/>
    </location>
</feature>
<dbReference type="PANTHER" id="PTHR33104:SF2">
    <property type="entry name" value="CXC3 LIKE CYSTEINE CLUSTER DOMAIN-CONTAINING PROTEIN"/>
    <property type="match status" value="1"/>
</dbReference>
<dbReference type="PANTHER" id="PTHR33104">
    <property type="entry name" value="SI:DKEY-29D5.2"/>
    <property type="match status" value="1"/>
</dbReference>
<keyword evidence="1" id="KW-0812">Transmembrane</keyword>
<feature type="domain" description="CxC2-like cysteine cluster KDZ transposase-associated" evidence="2">
    <location>
        <begin position="94"/>
        <end position="200"/>
    </location>
</feature>
<keyword evidence="1" id="KW-0472">Membrane</keyword>
<sequence>MPRAAKSSKPTVVTTRGSNTKAHNVYHATQNRVQGFQVPITSTSNIPSAPVESLLKVPSVEAADGEELGGITVKQRKRYIDSEWKKDHFRTTSLRALGVRYQLGHKPGERCSFPKPGYQEFVVLAWNGIHIVNIDFCSCSEAIDHHFQLLEAGWWPMSYKDPRSAVSIELLRNFHITNLQCQAPPTDFYRSLMQMTDGTGLEKLPDREAQWMDVLRQYRHIKMMQRCGRGHDPEGISKTALGSATVVCRACPFPTRNLPDGWQDVARDDRFLYALYLSEDANFKQKARARPNDSRDPALGPGFGCFVPPDVYMEEISKHKDQKEISRCQSFKALDKANLKRKGLRATGIGSVSCARHETFRPNGMGDLQKGERYCNMDFLALFTLIGCPLLLVFFSYDIACQWMVNFFFRMATFPEYMRLPNDMEMIFKVPKWHLTNHVVACLAAFSFGFTEGAGRTDGEAPERCWAWLNSIARSASMMTAGARWDTMDDFANAWNYKKMLALETSLVKKMITAIPQAVINVRVFHVFTEALKIDHASDLNAWLEQVVDWEQGSAVFCPYEVREPAISLAKIKKKLAEEEQHRAEKGERAVMSSLIMEGVDLEDVQRTLVASLGKRNPTILQQKALQEKRTGLLRRIQKHRKAMVVHMPLLQNLIDKLPEKEASSPETMQLFLPSSLPAQNRHQICPQELITVEDELRWGQCFDSLARLRSQLQARTVAYKDTERMTPTQGLWTRMDTLRNQIETKIKALTATYRMSRKALFAIRGDGPWTNILKVLNDNDVRGITERVLKDKEKEDWEWAQRVAGVREDAIQEVLDNRSVPTADFNPLHSLGQSNLHLSWIWYTHQPSEDGVNTFEEVKDSLRSEWCKARANSRRPREELRLVEEEMRRAIQYCHFQAGWWTAQIGRRGDVSPWLGEGLIAYAREHSEIEVCQAMRWGTRWAPVRARAKEILDYVSDPGLSGDIPSLKSLEIELDLDDDGYEHDELAIDTYDDEF</sequence>
<evidence type="ECO:0000259" key="2">
    <source>
        <dbReference type="Pfam" id="PF18803"/>
    </source>
</evidence>
<dbReference type="Pfam" id="PF18758">
    <property type="entry name" value="KDZ"/>
    <property type="match status" value="1"/>
</dbReference>
<accession>A0ABR3FIS4</accession>
<evidence type="ECO:0000256" key="1">
    <source>
        <dbReference type="SAM" id="Phobius"/>
    </source>
</evidence>
<dbReference type="Proteomes" id="UP001465976">
    <property type="component" value="Unassembled WGS sequence"/>
</dbReference>
<dbReference type="EMBL" id="JBAHYK010000335">
    <property type="protein sequence ID" value="KAL0575107.1"/>
    <property type="molecule type" value="Genomic_DNA"/>
</dbReference>
<dbReference type="InterPro" id="IPR040521">
    <property type="entry name" value="KDZ"/>
</dbReference>
<dbReference type="Pfam" id="PF18803">
    <property type="entry name" value="CxC2"/>
    <property type="match status" value="1"/>
</dbReference>
<evidence type="ECO:0000313" key="3">
    <source>
        <dbReference type="EMBL" id="KAL0575107.1"/>
    </source>
</evidence>
<evidence type="ECO:0000313" key="4">
    <source>
        <dbReference type="Proteomes" id="UP001465976"/>
    </source>
</evidence>
<keyword evidence="1" id="KW-1133">Transmembrane helix</keyword>
<gene>
    <name evidence="3" type="ORF">V5O48_006857</name>
</gene>
<keyword evidence="4" id="KW-1185">Reference proteome</keyword>
<reference evidence="3 4" key="1">
    <citation type="submission" date="2024-02" db="EMBL/GenBank/DDBJ databases">
        <title>A draft genome for the cacao thread blight pathogen Marasmius crinis-equi.</title>
        <authorList>
            <person name="Cohen S.P."/>
            <person name="Baruah I.K."/>
            <person name="Amoako-Attah I."/>
            <person name="Bukari Y."/>
            <person name="Meinhardt L.W."/>
            <person name="Bailey B.A."/>
        </authorList>
    </citation>
    <scope>NUCLEOTIDE SEQUENCE [LARGE SCALE GENOMIC DNA]</scope>
    <source>
        <strain evidence="3 4">GH-76</strain>
    </source>
</reference>
<protein>
    <recommendedName>
        <fullName evidence="2">CxC2-like cysteine cluster KDZ transposase-associated domain-containing protein</fullName>
    </recommendedName>
</protein>
<organism evidence="3 4">
    <name type="scientific">Marasmius crinis-equi</name>
    <dbReference type="NCBI Taxonomy" id="585013"/>
    <lineage>
        <taxon>Eukaryota</taxon>
        <taxon>Fungi</taxon>
        <taxon>Dikarya</taxon>
        <taxon>Basidiomycota</taxon>
        <taxon>Agaricomycotina</taxon>
        <taxon>Agaricomycetes</taxon>
        <taxon>Agaricomycetidae</taxon>
        <taxon>Agaricales</taxon>
        <taxon>Marasmiineae</taxon>
        <taxon>Marasmiaceae</taxon>
        <taxon>Marasmius</taxon>
    </lineage>
</organism>